<accession>A0A3R9G6J0</accession>
<protein>
    <submittedName>
        <fullName evidence="1">5-carboxymethyl-2-hydroxymuconate Delta-isomerase</fullName>
    </submittedName>
</protein>
<organism evidence="1 2">
    <name type="scientific">Vibrio pectenicida</name>
    <dbReference type="NCBI Taxonomy" id="62763"/>
    <lineage>
        <taxon>Bacteria</taxon>
        <taxon>Pseudomonadati</taxon>
        <taxon>Pseudomonadota</taxon>
        <taxon>Gammaproteobacteria</taxon>
        <taxon>Vibrionales</taxon>
        <taxon>Vibrionaceae</taxon>
        <taxon>Vibrio</taxon>
    </lineage>
</organism>
<dbReference type="SUPFAM" id="SSF55331">
    <property type="entry name" value="Tautomerase/MIF"/>
    <property type="match status" value="1"/>
</dbReference>
<comment type="caution">
    <text evidence="1">The sequence shown here is derived from an EMBL/GenBank/DDBJ whole genome shotgun (WGS) entry which is preliminary data.</text>
</comment>
<dbReference type="CDD" id="cd00580">
    <property type="entry name" value="CHMI"/>
    <property type="match status" value="1"/>
</dbReference>
<evidence type="ECO:0000313" key="1">
    <source>
        <dbReference type="EMBL" id="RSD33111.1"/>
    </source>
</evidence>
<evidence type="ECO:0000313" key="2">
    <source>
        <dbReference type="Proteomes" id="UP000269041"/>
    </source>
</evidence>
<gene>
    <name evidence="1" type="ORF">EJA03_00795</name>
</gene>
<dbReference type="PANTHER" id="PTHR37950">
    <property type="entry name" value="4-HYDROXYPHENYLACETATE CATABOLISM PROTEIN"/>
    <property type="match status" value="1"/>
</dbReference>
<keyword evidence="1" id="KW-0413">Isomerase</keyword>
<dbReference type="InterPro" id="IPR014347">
    <property type="entry name" value="Tautomerase/MIF_sf"/>
</dbReference>
<dbReference type="RefSeq" id="WP_125319374.1">
    <property type="nucleotide sequence ID" value="NZ_AP024889.1"/>
</dbReference>
<dbReference type="Pfam" id="PF02962">
    <property type="entry name" value="CHMI"/>
    <property type="match status" value="1"/>
</dbReference>
<dbReference type="Proteomes" id="UP000269041">
    <property type="component" value="Unassembled WGS sequence"/>
</dbReference>
<dbReference type="EMBL" id="RSFA01000001">
    <property type="protein sequence ID" value="RSD33111.1"/>
    <property type="molecule type" value="Genomic_DNA"/>
</dbReference>
<name>A0A3R9G6J0_9VIBR</name>
<dbReference type="Gene3D" id="3.30.429.10">
    <property type="entry name" value="Macrophage Migration Inhibitory Factor"/>
    <property type="match status" value="1"/>
</dbReference>
<reference evidence="1 2" key="1">
    <citation type="submission" date="2018-12" db="EMBL/GenBank/DDBJ databases">
        <title>Genomic taxonomy of the Vibrionaceae family.</title>
        <authorList>
            <person name="Gomez-Gil B."/>
            <person name="Enciso-Ibarra K."/>
        </authorList>
    </citation>
    <scope>NUCLEOTIDE SEQUENCE [LARGE SCALE GENOMIC DNA]</scope>
    <source>
        <strain evidence="1 2">CAIM 594</strain>
    </source>
</reference>
<dbReference type="GO" id="GO:0008704">
    <property type="term" value="F:5-carboxymethyl-2-hydroxymuconate delta-isomerase activity"/>
    <property type="evidence" value="ECO:0007669"/>
    <property type="project" value="InterPro"/>
</dbReference>
<keyword evidence="2" id="KW-1185">Reference proteome</keyword>
<sequence>MPNLVMEYAHTVEKLVDVNNLLKSLHQVALSCGLFDAESVKSRSFSCQDWLIGDAGNNVDFIHVSFDLLDGRTKEQKQQLSCQLMETLQAQAVEVHSLTINIRDMDRECFQKVLN</sequence>
<dbReference type="InterPro" id="IPR004220">
    <property type="entry name" value="5-COMe_2-OHmuconate_Isoase"/>
</dbReference>
<dbReference type="PANTHER" id="PTHR37950:SF1">
    <property type="entry name" value="4-HYDROXYPHENYLACETATE CATABOLISM PROTEIN"/>
    <property type="match status" value="1"/>
</dbReference>
<dbReference type="AlphaFoldDB" id="A0A3R9G6J0"/>
<dbReference type="OrthoDB" id="9814215at2"/>
<proteinExistence type="predicted"/>